<evidence type="ECO:0000313" key="4">
    <source>
        <dbReference type="EMBL" id="PWA40125.1"/>
    </source>
</evidence>
<name>A0A2U1KTN6_ARTAN</name>
<dbReference type="OrthoDB" id="1934762at2759"/>
<dbReference type="InterPro" id="IPR044839">
    <property type="entry name" value="NDR1-like"/>
</dbReference>
<dbReference type="GO" id="GO:0098542">
    <property type="term" value="P:defense response to other organism"/>
    <property type="evidence" value="ECO:0007669"/>
    <property type="project" value="InterPro"/>
</dbReference>
<proteinExistence type="predicted"/>
<dbReference type="GO" id="GO:0005886">
    <property type="term" value="C:plasma membrane"/>
    <property type="evidence" value="ECO:0007669"/>
    <property type="project" value="TreeGrafter"/>
</dbReference>
<evidence type="ECO:0000256" key="1">
    <source>
        <dbReference type="ARBA" id="ARBA00004370"/>
    </source>
</evidence>
<reference evidence="4 5" key="1">
    <citation type="journal article" date="2018" name="Mol. Plant">
        <title>The genome of Artemisia annua provides insight into the evolution of Asteraceae family and artemisinin biosynthesis.</title>
        <authorList>
            <person name="Shen Q."/>
            <person name="Zhang L."/>
            <person name="Liao Z."/>
            <person name="Wang S."/>
            <person name="Yan T."/>
            <person name="Shi P."/>
            <person name="Liu M."/>
            <person name="Fu X."/>
            <person name="Pan Q."/>
            <person name="Wang Y."/>
            <person name="Lv Z."/>
            <person name="Lu X."/>
            <person name="Zhang F."/>
            <person name="Jiang W."/>
            <person name="Ma Y."/>
            <person name="Chen M."/>
            <person name="Hao X."/>
            <person name="Li L."/>
            <person name="Tang Y."/>
            <person name="Lv G."/>
            <person name="Zhou Y."/>
            <person name="Sun X."/>
            <person name="Brodelius P.E."/>
            <person name="Rose J.K.C."/>
            <person name="Tang K."/>
        </authorList>
    </citation>
    <scope>NUCLEOTIDE SEQUENCE [LARGE SCALE GENOMIC DNA]</scope>
    <source>
        <strain evidence="5">cv. Huhao1</strain>
        <tissue evidence="4">Leaf</tissue>
    </source>
</reference>
<feature type="transmembrane region" description="Helical" evidence="3">
    <location>
        <begin position="12"/>
        <end position="33"/>
    </location>
</feature>
<dbReference type="EMBL" id="PKPP01014037">
    <property type="protein sequence ID" value="PWA40125.1"/>
    <property type="molecule type" value="Genomic_DNA"/>
</dbReference>
<keyword evidence="3" id="KW-0812">Transmembrane</keyword>
<comment type="subcellular location">
    <subcellularLocation>
        <location evidence="1">Membrane</location>
    </subcellularLocation>
</comment>
<accession>A0A2U1KTN6</accession>
<dbReference type="Proteomes" id="UP000245207">
    <property type="component" value="Unassembled WGS sequence"/>
</dbReference>
<protein>
    <submittedName>
        <fullName evidence="4">Late embryogenesis abundant protein, LEA-14</fullName>
    </submittedName>
</protein>
<keyword evidence="3" id="KW-1133">Transmembrane helix</keyword>
<evidence type="ECO:0000256" key="2">
    <source>
        <dbReference type="ARBA" id="ARBA00023136"/>
    </source>
</evidence>
<evidence type="ECO:0000256" key="3">
    <source>
        <dbReference type="SAM" id="Phobius"/>
    </source>
</evidence>
<dbReference type="AlphaFoldDB" id="A0A2U1KTN6"/>
<dbReference type="PANTHER" id="PTHR31415">
    <property type="entry name" value="OS05G0367900 PROTEIN"/>
    <property type="match status" value="1"/>
</dbReference>
<keyword evidence="2 3" id="KW-0472">Membrane</keyword>
<dbReference type="GO" id="GO:0009506">
    <property type="term" value="C:plasmodesma"/>
    <property type="evidence" value="ECO:0007669"/>
    <property type="project" value="TreeGrafter"/>
</dbReference>
<evidence type="ECO:0000313" key="5">
    <source>
        <dbReference type="Proteomes" id="UP000245207"/>
    </source>
</evidence>
<sequence length="182" mass="21064">MVRRKGSERPFALYYWIIQVLIVLSIVAVVIWLSTRPRSPKFTITNVYTNRNFSKAQQNETIQNSSLGFVLDITNPNNGMTICYVNIIMKLHNDGFLIGSKSVEAFCQGQKKTVTKEMLYDLDQQVRVGGDDGLRVTVETMIKYHIFKWKTKIRHLGFEGFVKMGKNFTENIYLHKTPYVTE</sequence>
<gene>
    <name evidence="4" type="ORF">CTI12_AA564410</name>
</gene>
<dbReference type="PANTHER" id="PTHR31415:SF125">
    <property type="entry name" value="HARPIN INDUCING PROTEIN 1-LIKE 9"/>
    <property type="match status" value="1"/>
</dbReference>
<comment type="caution">
    <text evidence="4">The sequence shown here is derived from an EMBL/GenBank/DDBJ whole genome shotgun (WGS) entry which is preliminary data.</text>
</comment>
<keyword evidence="5" id="KW-1185">Reference proteome</keyword>
<organism evidence="4 5">
    <name type="scientific">Artemisia annua</name>
    <name type="common">Sweet wormwood</name>
    <dbReference type="NCBI Taxonomy" id="35608"/>
    <lineage>
        <taxon>Eukaryota</taxon>
        <taxon>Viridiplantae</taxon>
        <taxon>Streptophyta</taxon>
        <taxon>Embryophyta</taxon>
        <taxon>Tracheophyta</taxon>
        <taxon>Spermatophyta</taxon>
        <taxon>Magnoliopsida</taxon>
        <taxon>eudicotyledons</taxon>
        <taxon>Gunneridae</taxon>
        <taxon>Pentapetalae</taxon>
        <taxon>asterids</taxon>
        <taxon>campanulids</taxon>
        <taxon>Asterales</taxon>
        <taxon>Asteraceae</taxon>
        <taxon>Asteroideae</taxon>
        <taxon>Anthemideae</taxon>
        <taxon>Artemisiinae</taxon>
        <taxon>Artemisia</taxon>
    </lineage>
</organism>